<organism evidence="2 3">
    <name type="scientific">Flavobacterium aquatile LMG 4008 = ATCC 11947</name>
    <dbReference type="NCBI Taxonomy" id="1453498"/>
    <lineage>
        <taxon>Bacteria</taxon>
        <taxon>Pseudomonadati</taxon>
        <taxon>Bacteroidota</taxon>
        <taxon>Flavobacteriia</taxon>
        <taxon>Flavobacteriales</taxon>
        <taxon>Flavobacteriaceae</taxon>
        <taxon>Flavobacterium</taxon>
    </lineage>
</organism>
<comment type="caution">
    <text evidence="2">The sequence shown here is derived from an EMBL/GenBank/DDBJ whole genome shotgun (WGS) entry which is preliminary data.</text>
</comment>
<keyword evidence="3" id="KW-1185">Reference proteome</keyword>
<name>A0A095ST71_9FLAO</name>
<dbReference type="EMBL" id="JRHH01000004">
    <property type="protein sequence ID" value="KGD67539.1"/>
    <property type="molecule type" value="Genomic_DNA"/>
</dbReference>
<gene>
    <name evidence="2" type="ORF">LG45_10380</name>
</gene>
<feature type="signal peptide" evidence="1">
    <location>
        <begin position="1"/>
        <end position="18"/>
    </location>
</feature>
<protein>
    <recommendedName>
        <fullName evidence="4">Lipoprotein</fullName>
    </recommendedName>
</protein>
<dbReference type="PROSITE" id="PS51257">
    <property type="entry name" value="PROKAR_LIPOPROTEIN"/>
    <property type="match status" value="1"/>
</dbReference>
<evidence type="ECO:0000256" key="1">
    <source>
        <dbReference type="SAM" id="SignalP"/>
    </source>
</evidence>
<dbReference type="Proteomes" id="UP000029554">
    <property type="component" value="Unassembled WGS sequence"/>
</dbReference>
<dbReference type="eggNOG" id="ENOG502ZRI2">
    <property type="taxonomic scope" value="Bacteria"/>
</dbReference>
<accession>A0A095ST71</accession>
<feature type="chain" id="PRO_5001918228" description="Lipoprotein" evidence="1">
    <location>
        <begin position="19"/>
        <end position="177"/>
    </location>
</feature>
<reference evidence="2 3" key="1">
    <citation type="submission" date="2014-09" db="EMBL/GenBank/DDBJ databases">
        <title>Whole Genome Shotgun of Flavobacterium aquatile LMG 4008.</title>
        <authorList>
            <person name="Gale A.N."/>
            <person name="Pipes S.E."/>
            <person name="Newman J.D."/>
        </authorList>
    </citation>
    <scope>NUCLEOTIDE SEQUENCE [LARGE SCALE GENOMIC DNA]</scope>
    <source>
        <strain evidence="2 3">LMG 4008</strain>
    </source>
</reference>
<keyword evidence="1" id="KW-0732">Signal</keyword>
<sequence>MKKSILALVLSFALFSCSSDDSSSDNSSNNPDFAMTAKINGTTFQANNPFGTNEFSDTNIWNYYPEADYVMLQGRQGGAFGNPEINLWLKKSDIAVGTYPITQETFDTPPSHFIDLIDNANDISEHTNEGVVIITEVNNTTHIVKGTFQFTTVDELDNPAAPIGFTVTEGTFRYKFQ</sequence>
<evidence type="ECO:0008006" key="4">
    <source>
        <dbReference type="Google" id="ProtNLM"/>
    </source>
</evidence>
<dbReference type="AlphaFoldDB" id="A0A095ST71"/>
<proteinExistence type="predicted"/>
<evidence type="ECO:0000313" key="2">
    <source>
        <dbReference type="EMBL" id="KGD67539.1"/>
    </source>
</evidence>
<dbReference type="RefSeq" id="WP_035126833.1">
    <property type="nucleotide sequence ID" value="NZ_JRHH01000004.1"/>
</dbReference>
<evidence type="ECO:0000313" key="3">
    <source>
        <dbReference type="Proteomes" id="UP000029554"/>
    </source>
</evidence>
<dbReference type="OrthoDB" id="1362816at2"/>